<protein>
    <submittedName>
        <fullName evidence="1">Uncharacterized protein</fullName>
    </submittedName>
</protein>
<organism evidence="1">
    <name type="scientific">Zea mays</name>
    <name type="common">Maize</name>
    <dbReference type="NCBI Taxonomy" id="4577"/>
    <lineage>
        <taxon>Eukaryota</taxon>
        <taxon>Viridiplantae</taxon>
        <taxon>Streptophyta</taxon>
        <taxon>Embryophyta</taxon>
        <taxon>Tracheophyta</taxon>
        <taxon>Spermatophyta</taxon>
        <taxon>Magnoliopsida</taxon>
        <taxon>Liliopsida</taxon>
        <taxon>Poales</taxon>
        <taxon>Poaceae</taxon>
        <taxon>PACMAD clade</taxon>
        <taxon>Panicoideae</taxon>
        <taxon>Andropogonodae</taxon>
        <taxon>Andropogoneae</taxon>
        <taxon>Tripsacinae</taxon>
        <taxon>Zea</taxon>
    </lineage>
</organism>
<reference evidence="1" key="1">
    <citation type="submission" date="2015-12" db="EMBL/GenBank/DDBJ databases">
        <title>Update maize B73 reference genome by single molecule sequencing technologies.</title>
        <authorList>
            <consortium name="Maize Genome Sequencing Project"/>
            <person name="Ware D."/>
        </authorList>
    </citation>
    <scope>NUCLEOTIDE SEQUENCE</scope>
    <source>
        <tissue evidence="1">Seedling</tissue>
    </source>
</reference>
<dbReference type="PaxDb" id="4577-GRMZM2G076204_P02"/>
<sequence length="72" mass="7957">MMTAFWTANLKLTTYPKYSDVAALFLRLGSAADKCNAINSQCKFIGIDSVKCLSAVLQIVLSYCLLSALRKY</sequence>
<evidence type="ECO:0000313" key="1">
    <source>
        <dbReference type="EMBL" id="AQL06148.1"/>
    </source>
</evidence>
<accession>A0A1D6P8M2</accession>
<gene>
    <name evidence="1" type="ORF">ZEAMMB73_Zm00001d047311</name>
</gene>
<dbReference type="AlphaFoldDB" id="A0A1D6P8M2"/>
<dbReference type="EMBL" id="CM000785">
    <property type="protein sequence ID" value="AQL06148.1"/>
    <property type="molecule type" value="Genomic_DNA"/>
</dbReference>
<name>A0A1D6P8M2_MAIZE</name>
<proteinExistence type="predicted"/>